<dbReference type="SUPFAM" id="SSF56935">
    <property type="entry name" value="Porins"/>
    <property type="match status" value="1"/>
</dbReference>
<feature type="chain" id="PRO_5045968335" evidence="2">
    <location>
        <begin position="21"/>
        <end position="194"/>
    </location>
</feature>
<dbReference type="InterPro" id="IPR027385">
    <property type="entry name" value="Beta-barrel_OMP"/>
</dbReference>
<dbReference type="Pfam" id="PF13505">
    <property type="entry name" value="OMP_b-brl"/>
    <property type="match status" value="1"/>
</dbReference>
<reference evidence="5" key="1">
    <citation type="journal article" date="2019" name="Int. J. Syst. Evol. Microbiol.">
        <title>The Global Catalogue of Microorganisms (GCM) 10K type strain sequencing project: providing services to taxonomists for standard genome sequencing and annotation.</title>
        <authorList>
            <consortium name="The Broad Institute Genomics Platform"/>
            <consortium name="The Broad Institute Genome Sequencing Center for Infectious Disease"/>
            <person name="Wu L."/>
            <person name="Ma J."/>
        </authorList>
    </citation>
    <scope>NUCLEOTIDE SEQUENCE [LARGE SCALE GENOMIC DNA]</scope>
    <source>
        <strain evidence="5">CCUG 55585</strain>
    </source>
</reference>
<dbReference type="RefSeq" id="WP_386822790.1">
    <property type="nucleotide sequence ID" value="NZ_JBHTIF010000001.1"/>
</dbReference>
<comment type="caution">
    <text evidence="4">The sequence shown here is derived from an EMBL/GenBank/DDBJ whole genome shotgun (WGS) entry which is preliminary data.</text>
</comment>
<gene>
    <name evidence="4" type="ORF">ACFQ0E_06130</name>
</gene>
<keyword evidence="5" id="KW-1185">Reference proteome</keyword>
<dbReference type="Gene3D" id="2.40.160.10">
    <property type="entry name" value="Porin"/>
    <property type="match status" value="1"/>
</dbReference>
<accession>A0ABW2Y9F7</accession>
<keyword evidence="1 2" id="KW-0732">Signal</keyword>
<dbReference type="EMBL" id="JBHTIF010000001">
    <property type="protein sequence ID" value="MFD0725177.1"/>
    <property type="molecule type" value="Genomic_DNA"/>
</dbReference>
<name>A0ABW2Y9F7_9GAMM</name>
<evidence type="ECO:0000256" key="1">
    <source>
        <dbReference type="ARBA" id="ARBA00022729"/>
    </source>
</evidence>
<feature type="domain" description="Outer membrane protein beta-barrel" evidence="3">
    <location>
        <begin position="5"/>
        <end position="154"/>
    </location>
</feature>
<dbReference type="Proteomes" id="UP001597110">
    <property type="component" value="Unassembled WGS sequence"/>
</dbReference>
<dbReference type="InterPro" id="IPR023614">
    <property type="entry name" value="Porin_dom_sf"/>
</dbReference>
<evidence type="ECO:0000256" key="2">
    <source>
        <dbReference type="SAM" id="SignalP"/>
    </source>
</evidence>
<protein>
    <submittedName>
        <fullName evidence="4">Outer membrane beta-barrel protein</fullName>
    </submittedName>
</protein>
<evidence type="ECO:0000259" key="3">
    <source>
        <dbReference type="Pfam" id="PF13505"/>
    </source>
</evidence>
<organism evidence="4 5">
    <name type="scientific">Lysobacter brunescens</name>
    <dbReference type="NCBI Taxonomy" id="262323"/>
    <lineage>
        <taxon>Bacteria</taxon>
        <taxon>Pseudomonadati</taxon>
        <taxon>Pseudomonadota</taxon>
        <taxon>Gammaproteobacteria</taxon>
        <taxon>Lysobacterales</taxon>
        <taxon>Lysobacteraceae</taxon>
        <taxon>Lysobacter</taxon>
    </lineage>
</organism>
<feature type="signal peptide" evidence="2">
    <location>
        <begin position="1"/>
        <end position="20"/>
    </location>
</feature>
<evidence type="ECO:0000313" key="4">
    <source>
        <dbReference type="EMBL" id="MFD0725177.1"/>
    </source>
</evidence>
<evidence type="ECO:0000313" key="5">
    <source>
        <dbReference type="Proteomes" id="UP001597110"/>
    </source>
</evidence>
<proteinExistence type="predicted"/>
<sequence>MKKLLAAAMLLAITPFAASARDSLGSFTYVEAGVQRLSVDDGTDSLDFDGVGIRTSIELSDNFYVYGGYAWARNDDLAVDIDARDMQIGLGYRHTVFDNADLTAELGFQHTELDSDLFRDNLDGARLSLGLRGALSNNFEGWVKANYVDGSDYEGEFSGTLGGQLIINETWGIVGEVEAGDLASRYTLGVRASF</sequence>